<dbReference type="SFLD" id="SFLDG01152">
    <property type="entry name" value="Main.3:_Omega-_and_Tau-like"/>
    <property type="match status" value="1"/>
</dbReference>
<dbReference type="InterPro" id="IPR045073">
    <property type="entry name" value="Omega/Tau-like"/>
</dbReference>
<gene>
    <name evidence="7" type="ORF">FRX31_022442</name>
</gene>
<dbReference type="InterPro" id="IPR036249">
    <property type="entry name" value="Thioredoxin-like_sf"/>
</dbReference>
<dbReference type="SUPFAM" id="SSF47616">
    <property type="entry name" value="GST C-terminal domain-like"/>
    <property type="match status" value="1"/>
</dbReference>
<dbReference type="AlphaFoldDB" id="A0A7J6VTQ4"/>
<comment type="similarity">
    <text evidence="4">Belongs to the GST superfamily.</text>
</comment>
<dbReference type="FunFam" id="1.20.1050.10:FF:000012">
    <property type="entry name" value="Tau class glutathione S-transferase"/>
    <property type="match status" value="1"/>
</dbReference>
<evidence type="ECO:0000256" key="4">
    <source>
        <dbReference type="RuleBase" id="RU003494"/>
    </source>
</evidence>
<evidence type="ECO:0000256" key="2">
    <source>
        <dbReference type="ARBA" id="ARBA00022679"/>
    </source>
</evidence>
<dbReference type="InterPro" id="IPR004046">
    <property type="entry name" value="GST_C"/>
</dbReference>
<dbReference type="PROSITE" id="PS50405">
    <property type="entry name" value="GST_CTER"/>
    <property type="match status" value="1"/>
</dbReference>
<dbReference type="GO" id="GO:0004364">
    <property type="term" value="F:glutathione transferase activity"/>
    <property type="evidence" value="ECO:0007669"/>
    <property type="project" value="UniProtKB-EC"/>
</dbReference>
<dbReference type="PANTHER" id="PTHR11260">
    <property type="entry name" value="GLUTATHIONE S-TRANSFERASE, GST, SUPERFAMILY, GST DOMAIN CONTAINING"/>
    <property type="match status" value="1"/>
</dbReference>
<dbReference type="PROSITE" id="PS50404">
    <property type="entry name" value="GST_NTER"/>
    <property type="match status" value="1"/>
</dbReference>
<evidence type="ECO:0000256" key="3">
    <source>
        <dbReference type="ARBA" id="ARBA00047960"/>
    </source>
</evidence>
<dbReference type="Pfam" id="PF00043">
    <property type="entry name" value="GST_C"/>
    <property type="match status" value="1"/>
</dbReference>
<dbReference type="SFLD" id="SFLDG00358">
    <property type="entry name" value="Main_(cytGST)"/>
    <property type="match status" value="1"/>
</dbReference>
<accession>A0A7J6VTQ4</accession>
<dbReference type="GO" id="GO:0006749">
    <property type="term" value="P:glutathione metabolic process"/>
    <property type="evidence" value="ECO:0007669"/>
    <property type="project" value="InterPro"/>
</dbReference>
<dbReference type="Gene3D" id="3.40.30.10">
    <property type="entry name" value="Glutaredoxin"/>
    <property type="match status" value="1"/>
</dbReference>
<proteinExistence type="inferred from homology"/>
<dbReference type="InterPro" id="IPR004045">
    <property type="entry name" value="Glutathione_S-Trfase_N"/>
</dbReference>
<protein>
    <recommendedName>
        <fullName evidence="1">glutathione transferase</fullName>
        <ecNumber evidence="1">2.5.1.18</ecNumber>
    </recommendedName>
</protein>
<dbReference type="FunFam" id="3.40.30.10:FF:000014">
    <property type="entry name" value="Tau class glutathione S-transferase"/>
    <property type="match status" value="1"/>
</dbReference>
<feature type="domain" description="GST C-terminal" evidence="6">
    <location>
        <begin position="98"/>
        <end position="222"/>
    </location>
</feature>
<dbReference type="Pfam" id="PF02798">
    <property type="entry name" value="GST_N"/>
    <property type="match status" value="1"/>
</dbReference>
<dbReference type="InterPro" id="IPR045074">
    <property type="entry name" value="GST_C_Tau"/>
</dbReference>
<dbReference type="EMBL" id="JABWDY010027318">
    <property type="protein sequence ID" value="KAF5187968.1"/>
    <property type="molecule type" value="Genomic_DNA"/>
</dbReference>
<dbReference type="OrthoDB" id="4951845at2759"/>
<reference evidence="7 8" key="1">
    <citation type="submission" date="2020-06" db="EMBL/GenBank/DDBJ databases">
        <title>Transcriptomic and genomic resources for Thalictrum thalictroides and T. hernandezii: Facilitating candidate gene discovery in an emerging model plant lineage.</title>
        <authorList>
            <person name="Arias T."/>
            <person name="Riano-Pachon D.M."/>
            <person name="Di Stilio V.S."/>
        </authorList>
    </citation>
    <scope>NUCLEOTIDE SEQUENCE [LARGE SCALE GENOMIC DNA]</scope>
    <source>
        <strain evidence="8">cv. WT478/WT964</strain>
        <tissue evidence="7">Leaves</tissue>
    </source>
</reference>
<name>A0A7J6VTQ4_THATH</name>
<evidence type="ECO:0000256" key="1">
    <source>
        <dbReference type="ARBA" id="ARBA00012452"/>
    </source>
</evidence>
<dbReference type="SFLD" id="SFLDS00019">
    <property type="entry name" value="Glutathione_Transferase_(cytos"/>
    <property type="match status" value="1"/>
</dbReference>
<comment type="caution">
    <text evidence="7">The sequence shown here is derived from an EMBL/GenBank/DDBJ whole genome shotgun (WGS) entry which is preliminary data.</text>
</comment>
<dbReference type="InterPro" id="IPR036282">
    <property type="entry name" value="Glutathione-S-Trfase_C_sf"/>
</dbReference>
<evidence type="ECO:0000259" key="6">
    <source>
        <dbReference type="PROSITE" id="PS50405"/>
    </source>
</evidence>
<dbReference type="Proteomes" id="UP000554482">
    <property type="component" value="Unassembled WGS sequence"/>
</dbReference>
<dbReference type="EC" id="2.5.1.18" evidence="1"/>
<dbReference type="InterPro" id="IPR010987">
    <property type="entry name" value="Glutathione-S-Trfase_C-like"/>
</dbReference>
<organism evidence="7 8">
    <name type="scientific">Thalictrum thalictroides</name>
    <name type="common">Rue-anemone</name>
    <name type="synonym">Anemone thalictroides</name>
    <dbReference type="NCBI Taxonomy" id="46969"/>
    <lineage>
        <taxon>Eukaryota</taxon>
        <taxon>Viridiplantae</taxon>
        <taxon>Streptophyta</taxon>
        <taxon>Embryophyta</taxon>
        <taxon>Tracheophyta</taxon>
        <taxon>Spermatophyta</taxon>
        <taxon>Magnoliopsida</taxon>
        <taxon>Ranunculales</taxon>
        <taxon>Ranunculaceae</taxon>
        <taxon>Thalictroideae</taxon>
        <taxon>Thalictrum</taxon>
    </lineage>
</organism>
<sequence length="235" mass="27245">MCVTASKLAAMAKEDLKLFGVWSSPFYHRVLWALRTKEIEYEYFEEDLDNKSPLLLQYNPIHQKVPVLVHIGKPIIESVFILQYIDETWKDCSIFPQDPHEKANALFWAKFGDDKLLSSIWRTFIAEGKEKEEAMTVALKNLKVVEELLKGKKYFNGEKIGFLDFCLGWICKLVGILAEIDGLKKTIDDEQFPLLSAWIRNFNSSPCIKDTWPPTDRWATRLCYVREIVRSTSTS</sequence>
<dbReference type="CDD" id="cd03185">
    <property type="entry name" value="GST_C_Tau"/>
    <property type="match status" value="1"/>
</dbReference>
<dbReference type="GO" id="GO:0005737">
    <property type="term" value="C:cytoplasm"/>
    <property type="evidence" value="ECO:0007669"/>
    <property type="project" value="TreeGrafter"/>
</dbReference>
<dbReference type="SUPFAM" id="SSF52833">
    <property type="entry name" value="Thioredoxin-like"/>
    <property type="match status" value="1"/>
</dbReference>
<keyword evidence="8" id="KW-1185">Reference proteome</keyword>
<dbReference type="CDD" id="cd03058">
    <property type="entry name" value="GST_N_Tau"/>
    <property type="match status" value="1"/>
</dbReference>
<evidence type="ECO:0000313" key="8">
    <source>
        <dbReference type="Proteomes" id="UP000554482"/>
    </source>
</evidence>
<dbReference type="PANTHER" id="PTHR11260:SF762">
    <property type="entry name" value="GLUTATHIONE TRANSFERASE"/>
    <property type="match status" value="1"/>
</dbReference>
<evidence type="ECO:0000259" key="5">
    <source>
        <dbReference type="PROSITE" id="PS50404"/>
    </source>
</evidence>
<evidence type="ECO:0000313" key="7">
    <source>
        <dbReference type="EMBL" id="KAF5187968.1"/>
    </source>
</evidence>
<dbReference type="InterPro" id="IPR040079">
    <property type="entry name" value="Glutathione_S-Trfase"/>
</dbReference>
<dbReference type="Gene3D" id="1.20.1050.10">
    <property type="match status" value="1"/>
</dbReference>
<keyword evidence="2 7" id="KW-0808">Transferase</keyword>
<comment type="catalytic activity">
    <reaction evidence="3">
        <text>RX + glutathione = an S-substituted glutathione + a halide anion + H(+)</text>
        <dbReference type="Rhea" id="RHEA:16437"/>
        <dbReference type="ChEBI" id="CHEBI:15378"/>
        <dbReference type="ChEBI" id="CHEBI:16042"/>
        <dbReference type="ChEBI" id="CHEBI:17792"/>
        <dbReference type="ChEBI" id="CHEBI:57925"/>
        <dbReference type="ChEBI" id="CHEBI:90779"/>
        <dbReference type="EC" id="2.5.1.18"/>
    </reaction>
</comment>
<feature type="domain" description="GST N-terminal" evidence="5">
    <location>
        <begin position="14"/>
        <end position="93"/>
    </location>
</feature>